<feature type="domain" description="Putative restriction endonuclease" evidence="1">
    <location>
        <begin position="14"/>
        <end position="175"/>
    </location>
</feature>
<evidence type="ECO:0000259" key="1">
    <source>
        <dbReference type="Pfam" id="PF05685"/>
    </source>
</evidence>
<dbReference type="InterPro" id="IPR011335">
    <property type="entry name" value="Restrct_endonuc-II-like"/>
</dbReference>
<dbReference type="Pfam" id="PF05685">
    <property type="entry name" value="Uma2"/>
    <property type="match status" value="1"/>
</dbReference>
<evidence type="ECO:0000313" key="2">
    <source>
        <dbReference type="EMBL" id="PZQ17274.1"/>
    </source>
</evidence>
<dbReference type="PANTHER" id="PTHR36558">
    <property type="entry name" value="GLR1098 PROTEIN"/>
    <property type="match status" value="1"/>
</dbReference>
<dbReference type="InterPro" id="IPR012296">
    <property type="entry name" value="Nuclease_put_TT1808"/>
</dbReference>
<dbReference type="PANTHER" id="PTHR36558:SF1">
    <property type="entry name" value="RESTRICTION ENDONUCLEASE DOMAIN-CONTAINING PROTEIN-RELATED"/>
    <property type="match status" value="1"/>
</dbReference>
<sequence>MNYPLMRPRRLTVAEFRELEAQAPDDERWELINGVIYKSMAGGTRAHNAIVQNVTSALLVSLRRSGSPCRPYSENMRLDIEAAELSTLPDVVVTCAPVSDGAKAIDKPAAVIEVLSRSTSARDRTDKLEAYFTLASVRTIALIDQEAMLVVVHTRTEEGWLRSKLTDPSDRLEFAGVGASLALSEIYEEIAFDQTRPLIAGP</sequence>
<comment type="caution">
    <text evidence="2">The sequence shown here is derived from an EMBL/GenBank/DDBJ whole genome shotgun (WGS) entry which is preliminary data.</text>
</comment>
<dbReference type="SUPFAM" id="SSF52980">
    <property type="entry name" value="Restriction endonuclease-like"/>
    <property type="match status" value="1"/>
</dbReference>
<evidence type="ECO:0000313" key="3">
    <source>
        <dbReference type="Proteomes" id="UP000249577"/>
    </source>
</evidence>
<dbReference type="AlphaFoldDB" id="A0A2W5KN49"/>
<dbReference type="InterPro" id="IPR008538">
    <property type="entry name" value="Uma2"/>
</dbReference>
<name>A0A2W5KN49_ANCNO</name>
<dbReference type="CDD" id="cd06260">
    <property type="entry name" value="DUF820-like"/>
    <property type="match status" value="1"/>
</dbReference>
<keyword evidence="2" id="KW-0540">Nuclease</keyword>
<dbReference type="Proteomes" id="UP000249577">
    <property type="component" value="Unassembled WGS sequence"/>
</dbReference>
<gene>
    <name evidence="2" type="ORF">DI565_06570</name>
</gene>
<keyword evidence="2" id="KW-0378">Hydrolase</keyword>
<proteinExistence type="predicted"/>
<dbReference type="GO" id="GO:0004519">
    <property type="term" value="F:endonuclease activity"/>
    <property type="evidence" value="ECO:0007669"/>
    <property type="project" value="UniProtKB-KW"/>
</dbReference>
<dbReference type="EMBL" id="QFPN01000003">
    <property type="protein sequence ID" value="PZQ17274.1"/>
    <property type="molecule type" value="Genomic_DNA"/>
</dbReference>
<protein>
    <submittedName>
        <fullName evidence="2">Uma2 family endonuclease</fullName>
    </submittedName>
</protein>
<organism evidence="2 3">
    <name type="scientific">Ancylobacter novellus</name>
    <name type="common">Thiobacillus novellus</name>
    <dbReference type="NCBI Taxonomy" id="921"/>
    <lineage>
        <taxon>Bacteria</taxon>
        <taxon>Pseudomonadati</taxon>
        <taxon>Pseudomonadota</taxon>
        <taxon>Alphaproteobacteria</taxon>
        <taxon>Hyphomicrobiales</taxon>
        <taxon>Xanthobacteraceae</taxon>
        <taxon>Ancylobacter</taxon>
    </lineage>
</organism>
<keyword evidence="2" id="KW-0255">Endonuclease</keyword>
<accession>A0A2W5KN49</accession>
<dbReference type="Gene3D" id="3.90.1570.10">
    <property type="entry name" value="tt1808, chain A"/>
    <property type="match status" value="1"/>
</dbReference>
<reference evidence="2 3" key="1">
    <citation type="submission" date="2017-08" db="EMBL/GenBank/DDBJ databases">
        <title>Infants hospitalized years apart are colonized by the same room-sourced microbial strains.</title>
        <authorList>
            <person name="Brooks B."/>
            <person name="Olm M.R."/>
            <person name="Firek B.A."/>
            <person name="Baker R."/>
            <person name="Thomas B.C."/>
            <person name="Morowitz M.J."/>
            <person name="Banfield J.F."/>
        </authorList>
    </citation>
    <scope>NUCLEOTIDE SEQUENCE [LARGE SCALE GENOMIC DNA]</scope>
    <source>
        <strain evidence="2">S2_005_003_R2_43</strain>
    </source>
</reference>